<proteinExistence type="predicted"/>
<dbReference type="Proteomes" id="UP000054217">
    <property type="component" value="Unassembled WGS sequence"/>
</dbReference>
<reference evidence="3" key="2">
    <citation type="submission" date="2015-01" db="EMBL/GenBank/DDBJ databases">
        <title>Evolutionary Origins and Diversification of the Mycorrhizal Mutualists.</title>
        <authorList>
            <consortium name="DOE Joint Genome Institute"/>
            <consortium name="Mycorrhizal Genomics Consortium"/>
            <person name="Kohler A."/>
            <person name="Kuo A."/>
            <person name="Nagy L.G."/>
            <person name="Floudas D."/>
            <person name="Copeland A."/>
            <person name="Barry K.W."/>
            <person name="Cichocki N."/>
            <person name="Veneault-Fourrey C."/>
            <person name="LaButti K."/>
            <person name="Lindquist E.A."/>
            <person name="Lipzen A."/>
            <person name="Lundell T."/>
            <person name="Morin E."/>
            <person name="Murat C."/>
            <person name="Riley R."/>
            <person name="Ohm R."/>
            <person name="Sun H."/>
            <person name="Tunlid A."/>
            <person name="Henrissat B."/>
            <person name="Grigoriev I.V."/>
            <person name="Hibbett D.S."/>
            <person name="Martin F."/>
        </authorList>
    </citation>
    <scope>NUCLEOTIDE SEQUENCE [LARGE SCALE GENOMIC DNA]</scope>
    <source>
        <strain evidence="3">Marx 270</strain>
    </source>
</reference>
<evidence type="ECO:0000313" key="3">
    <source>
        <dbReference type="Proteomes" id="UP000054217"/>
    </source>
</evidence>
<dbReference type="HOGENOM" id="CLU_2661321_0_0_1"/>
<sequence>MMPSIERRGEPLGWTAPPRKEPLPERQVWPTASPAYGTIIYIIFPDPSPPPDYSTIRTPSIPPFAAVQIDTCTSGV</sequence>
<feature type="compositionally biased region" description="Basic and acidic residues" evidence="1">
    <location>
        <begin position="1"/>
        <end position="10"/>
    </location>
</feature>
<evidence type="ECO:0000256" key="1">
    <source>
        <dbReference type="SAM" id="MobiDB-lite"/>
    </source>
</evidence>
<keyword evidence="3" id="KW-1185">Reference proteome</keyword>
<feature type="non-terminal residue" evidence="2">
    <location>
        <position position="76"/>
    </location>
</feature>
<dbReference type="InParanoid" id="A0A0C3P0G1"/>
<gene>
    <name evidence="2" type="ORF">M404DRAFT_998700</name>
</gene>
<evidence type="ECO:0000313" key="2">
    <source>
        <dbReference type="EMBL" id="KIO06580.1"/>
    </source>
</evidence>
<dbReference type="AlphaFoldDB" id="A0A0C3P0G1"/>
<reference evidence="2 3" key="1">
    <citation type="submission" date="2014-04" db="EMBL/GenBank/DDBJ databases">
        <authorList>
            <consortium name="DOE Joint Genome Institute"/>
            <person name="Kuo A."/>
            <person name="Kohler A."/>
            <person name="Costa M.D."/>
            <person name="Nagy L.G."/>
            <person name="Floudas D."/>
            <person name="Copeland A."/>
            <person name="Barry K.W."/>
            <person name="Cichocki N."/>
            <person name="Veneault-Fourrey C."/>
            <person name="LaButti K."/>
            <person name="Lindquist E.A."/>
            <person name="Lipzen A."/>
            <person name="Lundell T."/>
            <person name="Morin E."/>
            <person name="Murat C."/>
            <person name="Sun H."/>
            <person name="Tunlid A."/>
            <person name="Henrissat B."/>
            <person name="Grigoriev I.V."/>
            <person name="Hibbett D.S."/>
            <person name="Martin F."/>
            <person name="Nordberg H.P."/>
            <person name="Cantor M.N."/>
            <person name="Hua S.X."/>
        </authorList>
    </citation>
    <scope>NUCLEOTIDE SEQUENCE [LARGE SCALE GENOMIC DNA]</scope>
    <source>
        <strain evidence="2 3">Marx 270</strain>
    </source>
</reference>
<feature type="region of interest" description="Disordered" evidence="1">
    <location>
        <begin position="1"/>
        <end position="26"/>
    </location>
</feature>
<name>A0A0C3P0G1_PISTI</name>
<accession>A0A0C3P0G1</accession>
<organism evidence="2 3">
    <name type="scientific">Pisolithus tinctorius Marx 270</name>
    <dbReference type="NCBI Taxonomy" id="870435"/>
    <lineage>
        <taxon>Eukaryota</taxon>
        <taxon>Fungi</taxon>
        <taxon>Dikarya</taxon>
        <taxon>Basidiomycota</taxon>
        <taxon>Agaricomycotina</taxon>
        <taxon>Agaricomycetes</taxon>
        <taxon>Agaricomycetidae</taxon>
        <taxon>Boletales</taxon>
        <taxon>Sclerodermatineae</taxon>
        <taxon>Pisolithaceae</taxon>
        <taxon>Pisolithus</taxon>
    </lineage>
</organism>
<protein>
    <submittedName>
        <fullName evidence="2">Uncharacterized protein</fullName>
    </submittedName>
</protein>
<dbReference type="EMBL" id="KN831962">
    <property type="protein sequence ID" value="KIO06580.1"/>
    <property type="molecule type" value="Genomic_DNA"/>
</dbReference>